<keyword evidence="6" id="KW-1133">Transmembrane helix</keyword>
<keyword evidence="6" id="KW-0472">Membrane</keyword>
<comment type="similarity">
    <text evidence="2">Belongs to the alkylbase DNA glycosidase AlkA family.</text>
</comment>
<dbReference type="GO" id="GO:0006307">
    <property type="term" value="P:DNA alkylation repair"/>
    <property type="evidence" value="ECO:0007669"/>
    <property type="project" value="TreeGrafter"/>
</dbReference>
<evidence type="ECO:0000256" key="3">
    <source>
        <dbReference type="ARBA" id="ARBA00012000"/>
    </source>
</evidence>
<dbReference type="GO" id="GO:0043916">
    <property type="term" value="F:DNA-7-methylguanine glycosylase activity"/>
    <property type="evidence" value="ECO:0007669"/>
    <property type="project" value="TreeGrafter"/>
</dbReference>
<accession>A0A1H7C2I5</accession>
<comment type="catalytic activity">
    <reaction evidence="1">
        <text>Hydrolysis of alkylated DNA, releasing 3-methyladenine, 3-methylguanine, 7-methylguanine and 7-methyladenine.</text>
        <dbReference type="EC" id="3.2.2.21"/>
    </reaction>
</comment>
<dbReference type="InterPro" id="IPR003265">
    <property type="entry name" value="HhH-GPD_domain"/>
</dbReference>
<keyword evidence="9" id="KW-1185">Reference proteome</keyword>
<dbReference type="STRING" id="84035.SAMN05660742_11929"/>
<keyword evidence="4" id="KW-0227">DNA damage</keyword>
<dbReference type="SMART" id="SM00478">
    <property type="entry name" value="ENDO3c"/>
    <property type="match status" value="1"/>
</dbReference>
<evidence type="ECO:0000256" key="4">
    <source>
        <dbReference type="ARBA" id="ARBA00022763"/>
    </source>
</evidence>
<dbReference type="CDD" id="cd00056">
    <property type="entry name" value="ENDO3c"/>
    <property type="match status" value="1"/>
</dbReference>
<evidence type="ECO:0000256" key="6">
    <source>
        <dbReference type="SAM" id="Phobius"/>
    </source>
</evidence>
<dbReference type="FunFam" id="1.10.340.30:FF:000004">
    <property type="entry name" value="DNA-3-methyladenine glycosylase II"/>
    <property type="match status" value="1"/>
</dbReference>
<evidence type="ECO:0000313" key="8">
    <source>
        <dbReference type="EMBL" id="SEJ84083.1"/>
    </source>
</evidence>
<dbReference type="Pfam" id="PF00730">
    <property type="entry name" value="HhH-GPD"/>
    <property type="match status" value="1"/>
</dbReference>
<reference evidence="8 9" key="1">
    <citation type="submission" date="2016-10" db="EMBL/GenBank/DDBJ databases">
        <authorList>
            <person name="de Groot N.N."/>
        </authorList>
    </citation>
    <scope>NUCLEOTIDE SEQUENCE [LARGE SCALE GENOMIC DNA]</scope>
    <source>
        <strain evidence="8 9">DSM 2179</strain>
    </source>
</reference>
<keyword evidence="5" id="KW-0234">DNA repair</keyword>
<dbReference type="EC" id="3.2.2.21" evidence="3"/>
<gene>
    <name evidence="8" type="ORF">SAMN05660742_11929</name>
</gene>
<name>A0A1H7C2I5_9FIRM</name>
<dbReference type="PANTHER" id="PTHR43003:SF5">
    <property type="entry name" value="DNA-3-METHYLADENINE GLYCOSYLASE"/>
    <property type="match status" value="1"/>
</dbReference>
<dbReference type="Proteomes" id="UP000199662">
    <property type="component" value="Unassembled WGS sequence"/>
</dbReference>
<dbReference type="PANTHER" id="PTHR43003">
    <property type="entry name" value="DNA-3-METHYLADENINE GLYCOSYLASE"/>
    <property type="match status" value="1"/>
</dbReference>
<proteinExistence type="inferred from homology"/>
<dbReference type="InterPro" id="IPR051912">
    <property type="entry name" value="Alkylbase_DNA_Glycosylase/TA"/>
</dbReference>
<dbReference type="RefSeq" id="WP_091834129.1">
    <property type="nucleotide sequence ID" value="NZ_FNZK01000019.1"/>
</dbReference>
<evidence type="ECO:0000256" key="5">
    <source>
        <dbReference type="ARBA" id="ARBA00023204"/>
    </source>
</evidence>
<dbReference type="Gene3D" id="1.10.1670.40">
    <property type="match status" value="1"/>
</dbReference>
<sequence>MHFEYGSEAMEFLKSRDDLLGEAIDQIGHIYRTVDSDLFSSVIHHIIGQQISTQAQATIWQRLNDRLENINPDTICSIESNELQKIGMTFKKTEYIKDFAQKIKNKEFDIDALVNQPDAVVVKELSSLKGIGIWTAEMIMTFCMQRSNIVSYGDLAIHRGMRMLYHHRSIDRKKFEKYARRYSPYGTVASLYLWAIAGGAIDGMRDYAPKKKRDVVKK</sequence>
<dbReference type="EMBL" id="FNZK01000019">
    <property type="protein sequence ID" value="SEJ84083.1"/>
    <property type="molecule type" value="Genomic_DNA"/>
</dbReference>
<organism evidence="8 9">
    <name type="scientific">Propionispira arboris</name>
    <dbReference type="NCBI Taxonomy" id="84035"/>
    <lineage>
        <taxon>Bacteria</taxon>
        <taxon>Bacillati</taxon>
        <taxon>Bacillota</taxon>
        <taxon>Negativicutes</taxon>
        <taxon>Selenomonadales</taxon>
        <taxon>Selenomonadaceae</taxon>
        <taxon>Propionispira</taxon>
    </lineage>
</organism>
<evidence type="ECO:0000259" key="7">
    <source>
        <dbReference type="SMART" id="SM00478"/>
    </source>
</evidence>
<evidence type="ECO:0000256" key="2">
    <source>
        <dbReference type="ARBA" id="ARBA00010817"/>
    </source>
</evidence>
<dbReference type="GO" id="GO:0008725">
    <property type="term" value="F:DNA-3-methyladenine glycosylase activity"/>
    <property type="evidence" value="ECO:0007669"/>
    <property type="project" value="TreeGrafter"/>
</dbReference>
<dbReference type="GO" id="GO:0006285">
    <property type="term" value="P:base-excision repair, AP site formation"/>
    <property type="evidence" value="ECO:0007669"/>
    <property type="project" value="TreeGrafter"/>
</dbReference>
<keyword evidence="6" id="KW-0812">Transmembrane</keyword>
<dbReference type="AlphaFoldDB" id="A0A1H7C2I5"/>
<dbReference type="GO" id="GO:0032993">
    <property type="term" value="C:protein-DNA complex"/>
    <property type="evidence" value="ECO:0007669"/>
    <property type="project" value="TreeGrafter"/>
</dbReference>
<feature type="domain" description="HhH-GPD" evidence="7">
    <location>
        <begin position="47"/>
        <end position="198"/>
    </location>
</feature>
<feature type="transmembrane region" description="Helical" evidence="6">
    <location>
        <begin position="182"/>
        <end position="201"/>
    </location>
</feature>
<dbReference type="InterPro" id="IPR011257">
    <property type="entry name" value="DNA_glycosylase"/>
</dbReference>
<evidence type="ECO:0000313" key="9">
    <source>
        <dbReference type="Proteomes" id="UP000199662"/>
    </source>
</evidence>
<dbReference type="GO" id="GO:0032131">
    <property type="term" value="F:alkylated DNA binding"/>
    <property type="evidence" value="ECO:0007669"/>
    <property type="project" value="TreeGrafter"/>
</dbReference>
<dbReference type="Gene3D" id="1.10.340.30">
    <property type="entry name" value="Hypothetical protein, domain 2"/>
    <property type="match status" value="1"/>
</dbReference>
<dbReference type="GO" id="GO:0005737">
    <property type="term" value="C:cytoplasm"/>
    <property type="evidence" value="ECO:0007669"/>
    <property type="project" value="TreeGrafter"/>
</dbReference>
<dbReference type="SUPFAM" id="SSF48150">
    <property type="entry name" value="DNA-glycosylase"/>
    <property type="match status" value="1"/>
</dbReference>
<evidence type="ECO:0000256" key="1">
    <source>
        <dbReference type="ARBA" id="ARBA00000086"/>
    </source>
</evidence>
<protein>
    <recommendedName>
        <fullName evidence="3">DNA-3-methyladenine glycosylase II</fullName>
        <ecNumber evidence="3">3.2.2.21</ecNumber>
    </recommendedName>
</protein>